<dbReference type="EMBL" id="JAENHP010000003">
    <property type="protein sequence ID" value="MBM2616039.1"/>
    <property type="molecule type" value="Genomic_DNA"/>
</dbReference>
<evidence type="ECO:0000313" key="2">
    <source>
        <dbReference type="EMBL" id="MBM2616039.1"/>
    </source>
</evidence>
<dbReference type="RefSeq" id="WP_203375962.1">
    <property type="nucleotide sequence ID" value="NZ_JAENHP010000003.1"/>
</dbReference>
<dbReference type="Pfam" id="PF01909">
    <property type="entry name" value="NTP_transf_2"/>
    <property type="match status" value="1"/>
</dbReference>
<evidence type="ECO:0000259" key="1">
    <source>
        <dbReference type="Pfam" id="PF01909"/>
    </source>
</evidence>
<dbReference type="InterPro" id="IPR043519">
    <property type="entry name" value="NT_sf"/>
</dbReference>
<reference evidence="2 3" key="1">
    <citation type="submission" date="2021-01" db="EMBL/GenBank/DDBJ databases">
        <title>Actinoplanes sp. nov. LDG1-06 isolated from lichen.</title>
        <authorList>
            <person name="Saeng-In P."/>
            <person name="Phongsopitanun W."/>
            <person name="Kanchanasin P."/>
            <person name="Yuki M."/>
            <person name="Kudo T."/>
            <person name="Ohkuma M."/>
            <person name="Tanasupawat S."/>
        </authorList>
    </citation>
    <scope>NUCLEOTIDE SEQUENCE [LARGE SCALE GENOMIC DNA]</scope>
    <source>
        <strain evidence="2 3">LDG1-06</strain>
    </source>
</reference>
<dbReference type="SUPFAM" id="SSF81301">
    <property type="entry name" value="Nucleotidyltransferase"/>
    <property type="match status" value="1"/>
</dbReference>
<comment type="caution">
    <text evidence="2">The sequence shown here is derived from an EMBL/GenBank/DDBJ whole genome shotgun (WGS) entry which is preliminary data.</text>
</comment>
<organism evidence="2 3">
    <name type="scientific">Paractinoplanes ovalisporus</name>
    <dbReference type="NCBI Taxonomy" id="2810368"/>
    <lineage>
        <taxon>Bacteria</taxon>
        <taxon>Bacillati</taxon>
        <taxon>Actinomycetota</taxon>
        <taxon>Actinomycetes</taxon>
        <taxon>Micromonosporales</taxon>
        <taxon>Micromonosporaceae</taxon>
        <taxon>Paractinoplanes</taxon>
    </lineage>
</organism>
<feature type="domain" description="Polymerase nucleotidyl transferase" evidence="1">
    <location>
        <begin position="12"/>
        <end position="68"/>
    </location>
</feature>
<sequence length="276" mass="29684">MTLAQILGPTTRSIILHGSLTAGGFRPGRSDIDLLAVVDNPLTDTQIKDLTSLVRDSEPDFWAKLDLGPYARPGQASAARLDLAPDARPDSDSAAGLDLSSVAGFALDSAAGLDLSSVAGFALDSAAGLDLHVVTTEVARFPTPDPPVELYLGRHTHDWEISPRVPHDPDVVAELSMARADGRALTGAAPTDILAPVPPEWVISRGRHWLRTWQSLTDDVEHLTFMRETAYRIWHFAIDGRHSSKPAAMAWAHARDPSLAHADLARVLATVLHETA</sequence>
<protein>
    <submittedName>
        <fullName evidence="2">Nucleotidyltransferase domain-containing protein</fullName>
    </submittedName>
</protein>
<keyword evidence="3" id="KW-1185">Reference proteome</keyword>
<dbReference type="InterPro" id="IPR002934">
    <property type="entry name" value="Polymerase_NTP_transf_dom"/>
</dbReference>
<accession>A0ABS2A9V8</accession>
<dbReference type="CDD" id="cd05403">
    <property type="entry name" value="NT_KNTase_like"/>
    <property type="match status" value="1"/>
</dbReference>
<proteinExistence type="predicted"/>
<name>A0ABS2A9V8_9ACTN</name>
<gene>
    <name evidence="2" type="ORF">JIG36_10775</name>
</gene>
<evidence type="ECO:0000313" key="3">
    <source>
        <dbReference type="Proteomes" id="UP000632138"/>
    </source>
</evidence>
<dbReference type="Proteomes" id="UP000632138">
    <property type="component" value="Unassembled WGS sequence"/>
</dbReference>